<feature type="domain" description="SecA family profile" evidence="15">
    <location>
        <begin position="84"/>
        <end position="788"/>
    </location>
</feature>
<dbReference type="GO" id="GO:0005524">
    <property type="term" value="F:ATP binding"/>
    <property type="evidence" value="ECO:0007669"/>
    <property type="project" value="UniProtKB-KW"/>
</dbReference>
<comment type="subcellular location">
    <subcellularLocation>
        <location evidence="1">Membrane</location>
        <topology evidence="1">Peripheral membrane protein</topology>
    </subcellularLocation>
    <subcellularLocation>
        <location evidence="2">Plastid</location>
        <location evidence="2">Chloroplast</location>
    </subcellularLocation>
</comment>
<dbReference type="Pfam" id="PF07517">
    <property type="entry name" value="SecA_DEAD"/>
    <property type="match status" value="1"/>
</dbReference>
<dbReference type="FunFam" id="3.40.50.300:FF:000334">
    <property type="entry name" value="Protein translocase subunit SecA"/>
    <property type="match status" value="1"/>
</dbReference>
<dbReference type="GO" id="GO:0006886">
    <property type="term" value="P:intracellular protein transport"/>
    <property type="evidence" value="ECO:0007669"/>
    <property type="project" value="InterPro"/>
</dbReference>
<dbReference type="GO" id="GO:0009941">
    <property type="term" value="C:chloroplast envelope"/>
    <property type="evidence" value="ECO:0007669"/>
    <property type="project" value="TreeGrafter"/>
</dbReference>
<dbReference type="SUPFAM" id="SSF81886">
    <property type="entry name" value="Helical scaffold and wing domains of SecA"/>
    <property type="match status" value="2"/>
</dbReference>
<accession>A0A6P5GM53</accession>
<gene>
    <name evidence="17" type="primary">LOC109723213</name>
</gene>
<dbReference type="InterPro" id="IPR036266">
    <property type="entry name" value="SecA_Wing/Scaffold_sf"/>
</dbReference>
<dbReference type="Pfam" id="PF07516">
    <property type="entry name" value="SecA_SW"/>
    <property type="match status" value="1"/>
</dbReference>
<evidence type="ECO:0000256" key="4">
    <source>
        <dbReference type="ARBA" id="ARBA00022448"/>
    </source>
</evidence>
<dbReference type="GO" id="GO:0017038">
    <property type="term" value="P:protein import"/>
    <property type="evidence" value="ECO:0007669"/>
    <property type="project" value="InterPro"/>
</dbReference>
<evidence type="ECO:0000256" key="5">
    <source>
        <dbReference type="ARBA" id="ARBA00022741"/>
    </source>
</evidence>
<evidence type="ECO:0000313" key="17">
    <source>
        <dbReference type="RefSeq" id="XP_020107088.1"/>
    </source>
</evidence>
<evidence type="ECO:0000256" key="13">
    <source>
        <dbReference type="SAM" id="MobiDB-lite"/>
    </source>
</evidence>
<dbReference type="InterPro" id="IPR014001">
    <property type="entry name" value="Helicase_ATP-bd"/>
</dbReference>
<dbReference type="Gramene" id="Aco003291.1.mrna1">
    <property type="protein sequence ID" value="Aco003291.1.mrna1"/>
    <property type="gene ID" value="Aco003291.1.path1"/>
</dbReference>
<feature type="compositionally biased region" description="Low complexity" evidence="13">
    <location>
        <begin position="1"/>
        <end position="37"/>
    </location>
</feature>
<dbReference type="PROSITE" id="PS51196">
    <property type="entry name" value="SECA_MOTOR_DEAD"/>
    <property type="match status" value="1"/>
</dbReference>
<dbReference type="InterPro" id="IPR044722">
    <property type="entry name" value="SecA_SF2_C"/>
</dbReference>
<keyword evidence="5 12" id="KW-0547">Nucleotide-binding</keyword>
<dbReference type="Gene3D" id="3.40.50.300">
    <property type="entry name" value="P-loop containing nucleotide triphosphate hydrolases"/>
    <property type="match status" value="2"/>
</dbReference>
<dbReference type="FunFam" id="1.10.3060.10:FF:000005">
    <property type="entry name" value="Protein translocase subunit SecA"/>
    <property type="match status" value="1"/>
</dbReference>
<proteinExistence type="inferred from homology"/>
<dbReference type="InterPro" id="IPR014018">
    <property type="entry name" value="SecA_motor_DEAD"/>
</dbReference>
<keyword evidence="16" id="KW-1185">Reference proteome</keyword>
<dbReference type="AlphaFoldDB" id="A0A6P5GM53"/>
<dbReference type="FunFam" id="3.90.1440.10:FF:000003">
    <property type="entry name" value="Preprotein translocase SecA subunit"/>
    <property type="match status" value="1"/>
</dbReference>
<dbReference type="InterPro" id="IPR011115">
    <property type="entry name" value="SecA_DEAD"/>
</dbReference>
<keyword evidence="10" id="KW-0472">Membrane</keyword>
<comment type="similarity">
    <text evidence="3 12">Belongs to the SecA family.</text>
</comment>
<dbReference type="PRINTS" id="PR00906">
    <property type="entry name" value="SECA"/>
</dbReference>
<comment type="catalytic activity">
    <reaction evidence="11">
        <text>ATP + H2O + chloroplast-proteinSide 1 = ADP + phosphate + chloroplast-proteinSide 2.</text>
        <dbReference type="EC" id="7.4.2.4"/>
    </reaction>
</comment>
<dbReference type="Gene3D" id="1.10.3060.10">
    <property type="entry name" value="Helical scaffold and wing domains of SecA"/>
    <property type="match status" value="2"/>
</dbReference>
<evidence type="ECO:0000256" key="1">
    <source>
        <dbReference type="ARBA" id="ARBA00004170"/>
    </source>
</evidence>
<dbReference type="SUPFAM" id="SSF81767">
    <property type="entry name" value="Pre-protein crosslinking domain of SecA"/>
    <property type="match status" value="1"/>
</dbReference>
<keyword evidence="7 12" id="KW-0653">Protein transport</keyword>
<feature type="compositionally biased region" description="Low complexity" evidence="13">
    <location>
        <begin position="57"/>
        <end position="72"/>
    </location>
</feature>
<evidence type="ECO:0000256" key="6">
    <source>
        <dbReference type="ARBA" id="ARBA00022840"/>
    </source>
</evidence>
<dbReference type="HAMAP" id="MF_01382">
    <property type="entry name" value="SecA"/>
    <property type="match status" value="1"/>
</dbReference>
<dbReference type="InterPro" id="IPR027417">
    <property type="entry name" value="P-loop_NTPase"/>
</dbReference>
<evidence type="ECO:0000256" key="8">
    <source>
        <dbReference type="ARBA" id="ARBA00022967"/>
    </source>
</evidence>
<evidence type="ECO:0000259" key="14">
    <source>
        <dbReference type="PROSITE" id="PS51192"/>
    </source>
</evidence>
<dbReference type="CDD" id="cd17928">
    <property type="entry name" value="DEXDc_SecA"/>
    <property type="match status" value="1"/>
</dbReference>
<dbReference type="InterPro" id="IPR036670">
    <property type="entry name" value="SecA_X-link_sf"/>
</dbReference>
<dbReference type="Gene3D" id="3.90.1440.10">
    <property type="entry name" value="SecA, preprotein cross-linking domain"/>
    <property type="match status" value="1"/>
</dbReference>
<evidence type="ECO:0000256" key="11">
    <source>
        <dbReference type="ARBA" id="ARBA00034043"/>
    </source>
</evidence>
<dbReference type="InterPro" id="IPR020937">
    <property type="entry name" value="SecA_CS"/>
</dbReference>
<evidence type="ECO:0000256" key="12">
    <source>
        <dbReference type="RuleBase" id="RU003874"/>
    </source>
</evidence>
<dbReference type="Pfam" id="PF01043">
    <property type="entry name" value="SecA_PP_bind"/>
    <property type="match status" value="1"/>
</dbReference>
<dbReference type="OrthoDB" id="27934at2759"/>
<evidence type="ECO:0000256" key="2">
    <source>
        <dbReference type="ARBA" id="ARBA00004229"/>
    </source>
</evidence>
<dbReference type="InterPro" id="IPR000185">
    <property type="entry name" value="SecA"/>
</dbReference>
<keyword evidence="8" id="KW-1278">Translocase</keyword>
<evidence type="ECO:0000256" key="9">
    <source>
        <dbReference type="ARBA" id="ARBA00023010"/>
    </source>
</evidence>
<dbReference type="GeneID" id="109723213"/>
<dbReference type="InterPro" id="IPR011130">
    <property type="entry name" value="SecA_preprotein_X-link_dom"/>
</dbReference>
<dbReference type="PROSITE" id="PS51192">
    <property type="entry name" value="HELICASE_ATP_BIND_1"/>
    <property type="match status" value="1"/>
</dbReference>
<dbReference type="PROSITE" id="PS01312">
    <property type="entry name" value="SECA"/>
    <property type="match status" value="1"/>
</dbReference>
<evidence type="ECO:0000259" key="15">
    <source>
        <dbReference type="PROSITE" id="PS51196"/>
    </source>
</evidence>
<keyword evidence="6 12" id="KW-0067">ATP-binding</keyword>
<dbReference type="CDD" id="cd18803">
    <property type="entry name" value="SF2_C_secA"/>
    <property type="match status" value="1"/>
</dbReference>
<dbReference type="GO" id="GO:0016464">
    <property type="term" value="F:chloroplast protein-transporting ATPase activity"/>
    <property type="evidence" value="ECO:0007669"/>
    <property type="project" value="UniProtKB-EC"/>
</dbReference>
<dbReference type="Proteomes" id="UP000515123">
    <property type="component" value="Linkage group 17"/>
</dbReference>
<dbReference type="Pfam" id="PF21090">
    <property type="entry name" value="P-loop_SecA"/>
    <property type="match status" value="1"/>
</dbReference>
<evidence type="ECO:0000313" key="16">
    <source>
        <dbReference type="Proteomes" id="UP000515123"/>
    </source>
</evidence>
<name>A0A6P5GM53_ANACO</name>
<dbReference type="SMART" id="SM00957">
    <property type="entry name" value="SecA_DEAD"/>
    <property type="match status" value="1"/>
</dbReference>
<feature type="region of interest" description="Disordered" evidence="13">
    <location>
        <begin position="1"/>
        <end position="81"/>
    </location>
</feature>
<evidence type="ECO:0000256" key="3">
    <source>
        <dbReference type="ARBA" id="ARBA00007650"/>
    </source>
</evidence>
<dbReference type="GO" id="GO:0016020">
    <property type="term" value="C:membrane"/>
    <property type="evidence" value="ECO:0007669"/>
    <property type="project" value="UniProtKB-SubCell"/>
</dbReference>
<dbReference type="RefSeq" id="XP_020107088.1">
    <property type="nucleotide sequence ID" value="XM_020251499.1"/>
</dbReference>
<evidence type="ECO:0000256" key="10">
    <source>
        <dbReference type="ARBA" id="ARBA00023136"/>
    </source>
</evidence>
<dbReference type="FunFam" id="1.10.3060.10:FF:000008">
    <property type="entry name" value="Protein translocase subunit SecA"/>
    <property type="match status" value="1"/>
</dbReference>
<dbReference type="PANTHER" id="PTHR30612:SF11">
    <property type="entry name" value="PROTEIN TRANSLOCASE SUBUNIT SECA2, CHLOROPLASTIC"/>
    <property type="match status" value="1"/>
</dbReference>
<dbReference type="InterPro" id="IPR011116">
    <property type="entry name" value="SecA_Wing/Scaffold"/>
</dbReference>
<dbReference type="GO" id="GO:0006605">
    <property type="term" value="P:protein targeting"/>
    <property type="evidence" value="ECO:0007669"/>
    <property type="project" value="InterPro"/>
</dbReference>
<dbReference type="SUPFAM" id="SSF52540">
    <property type="entry name" value="P-loop containing nucleoside triphosphate hydrolases"/>
    <property type="match status" value="2"/>
</dbReference>
<keyword evidence="4 12" id="KW-0813">Transport</keyword>
<dbReference type="PANTHER" id="PTHR30612">
    <property type="entry name" value="SECA INNER MEMBRANE COMPONENT OF SEC PROTEIN SECRETION SYSTEM"/>
    <property type="match status" value="1"/>
</dbReference>
<protein>
    <recommendedName>
        <fullName evidence="12">Protein translocase subunit SecA</fullName>
    </recommendedName>
</protein>
<keyword evidence="9 12" id="KW-0811">Translocation</keyword>
<reference evidence="16" key="1">
    <citation type="journal article" date="2015" name="Nat. Genet.">
        <title>The pineapple genome and the evolution of CAM photosynthesis.</title>
        <authorList>
            <person name="Ming R."/>
            <person name="VanBuren R."/>
            <person name="Wai C.M."/>
            <person name="Tang H."/>
            <person name="Schatz M.C."/>
            <person name="Bowers J.E."/>
            <person name="Lyons E."/>
            <person name="Wang M.L."/>
            <person name="Chen J."/>
            <person name="Biggers E."/>
            <person name="Zhang J."/>
            <person name="Huang L."/>
            <person name="Zhang L."/>
            <person name="Miao W."/>
            <person name="Zhang J."/>
            <person name="Ye Z."/>
            <person name="Miao C."/>
            <person name="Lin Z."/>
            <person name="Wang H."/>
            <person name="Zhou H."/>
            <person name="Yim W.C."/>
            <person name="Priest H.D."/>
            <person name="Zheng C."/>
            <person name="Woodhouse M."/>
            <person name="Edger P.P."/>
            <person name="Guyot R."/>
            <person name="Guo H.B."/>
            <person name="Guo H."/>
            <person name="Zheng G."/>
            <person name="Singh R."/>
            <person name="Sharma A."/>
            <person name="Min X."/>
            <person name="Zheng Y."/>
            <person name="Lee H."/>
            <person name="Gurtowski J."/>
            <person name="Sedlazeck F.J."/>
            <person name="Harkess A."/>
            <person name="McKain M.R."/>
            <person name="Liao Z."/>
            <person name="Fang J."/>
            <person name="Liu J."/>
            <person name="Zhang X."/>
            <person name="Zhang Q."/>
            <person name="Hu W."/>
            <person name="Qin Y."/>
            <person name="Wang K."/>
            <person name="Chen L.Y."/>
            <person name="Shirley N."/>
            <person name="Lin Y.R."/>
            <person name="Liu L.Y."/>
            <person name="Hernandez A.G."/>
            <person name="Wright C.L."/>
            <person name="Bulone V."/>
            <person name="Tuskan G.A."/>
            <person name="Heath K."/>
            <person name="Zee F."/>
            <person name="Moore P.H."/>
            <person name="Sunkar R."/>
            <person name="Leebens-Mack J.H."/>
            <person name="Mockler T."/>
            <person name="Bennetzen J.L."/>
            <person name="Freeling M."/>
            <person name="Sankoff D."/>
            <person name="Paterson A.H."/>
            <person name="Zhu X."/>
            <person name="Yang X."/>
            <person name="Smith J.A."/>
            <person name="Cushman J.C."/>
            <person name="Paull R.E."/>
            <person name="Yu Q."/>
        </authorList>
    </citation>
    <scope>NUCLEOTIDE SEQUENCE [LARGE SCALE GENOMIC DNA]</scope>
    <source>
        <strain evidence="16">cv. F153</strain>
    </source>
</reference>
<sequence length="1074" mass="120812">MAPLLSLPLLSPLSPPFASRPSLSTSPSQSPSLTPSSTPSPPPFPLFRLQKRNRFVPSSLSTSSSTSSLTPSPHSPKEKSANWKGTKWRDLWSLNNWVVRDYYRLVDSVNALETYTQTLSDEQLRGKTAEFRLRLSRGETLADLQAEAFAVVREAARRKLGMRHFDVQIIGGAVLHDGCIAEMKTGEGKTLVSTLAAYLNALTGNGVHVVTVNDYLAQRDAEWMGRVHRFLGLSVGLIQGGMPANERKANYSCDITYTNNSELGFDYLRDNLARNRGQLVMRWPKPFHFAIVDEVDSVLIDEGRNPLLISGEDSKDAARYPVAAKVAELLLPGIHYNVELKDNSVDLTEEGVALAEMVLETNDLWDENDPWARFLMNALKAKEFYRRDVQYIVRNGKALIINELTGRVEEKRRWSEGIHQAVEAKEGLKIQADSVVVAQITYQSLFKLYPKLSGMTGTAKTEEKEFLKMFKMPVIEVPTNLPNIRIDLPIQAFATARGKWQYVRAEVESMFRLGRPVLVGTTSVENSEHLSDLLKDRNIPHNVLNARPKYAAREAEIIAQAGRKHAITISTNMAGRGTDIILGGNPKMLAKEIVEDNILPFMSQEPPNVVAAGESISQMNFPKIKIGPSSLALLAKAAVIAKYAGKSERNGWSCQKARSIISESIEMGHVTGMEELEKCLAEESETYLLEPAIALAYLTVLKDCEVHCFIEGAEVKRLGGLHVIGTSLHESRRIDNQLRGRAGRQGDPGSTRFMVSLQDEMFRKFNFDTEWAVRLISKITNDEDIPIEGHTIVKQLLALQINAEKYFFGIRKSLVEFDEVLEVQRKHVYSLRQLILTGDSESCSEQVFQYMQAVVDEIIFGCVDPHEPPKNWNIGKLLDEYIQIGGKLLSESFKQIAEEDLLSSLDQIHGLGSIEIDTFSLPDLPTPPNTFRGIRKKTSLLRRWLAICADDTVKKGKYLCIVNLLRKYFGDYLIASYLEAVEESGYDDAYIREIEREVIVKTLDCFWRDHLVNMNRLSSAVNVRSFGHRNPLEEYKIDGCRFFISMLSATRRLTIESLFHYWSSPLESEELYAP</sequence>
<feature type="domain" description="Helicase ATP-binding" evidence="14">
    <location>
        <begin position="170"/>
        <end position="311"/>
    </location>
</feature>
<dbReference type="SMART" id="SM00958">
    <property type="entry name" value="SecA_PP_bind"/>
    <property type="match status" value="1"/>
</dbReference>
<reference evidence="17" key="2">
    <citation type="submission" date="2025-08" db="UniProtKB">
        <authorList>
            <consortium name="RefSeq"/>
        </authorList>
    </citation>
    <scope>IDENTIFICATION</scope>
    <source>
        <tissue evidence="17">Leaf</tissue>
    </source>
</reference>
<dbReference type="NCBIfam" id="TIGR00963">
    <property type="entry name" value="secA"/>
    <property type="match status" value="1"/>
</dbReference>
<evidence type="ECO:0000256" key="7">
    <source>
        <dbReference type="ARBA" id="ARBA00022927"/>
    </source>
</evidence>
<organism evidence="16 17">
    <name type="scientific">Ananas comosus</name>
    <name type="common">Pineapple</name>
    <name type="synonym">Ananas ananas</name>
    <dbReference type="NCBI Taxonomy" id="4615"/>
    <lineage>
        <taxon>Eukaryota</taxon>
        <taxon>Viridiplantae</taxon>
        <taxon>Streptophyta</taxon>
        <taxon>Embryophyta</taxon>
        <taxon>Tracheophyta</taxon>
        <taxon>Spermatophyta</taxon>
        <taxon>Magnoliopsida</taxon>
        <taxon>Liliopsida</taxon>
        <taxon>Poales</taxon>
        <taxon>Bromeliaceae</taxon>
        <taxon>Bromelioideae</taxon>
        <taxon>Ananas</taxon>
    </lineage>
</organism>